<evidence type="ECO:0000256" key="6">
    <source>
        <dbReference type="PIRSR" id="PIRSR000027-1"/>
    </source>
</evidence>
<evidence type="ECO:0000313" key="9">
    <source>
        <dbReference type="EMBL" id="MBB5517147.1"/>
    </source>
</evidence>
<dbReference type="GO" id="GO:0042597">
    <property type="term" value="C:periplasmic space"/>
    <property type="evidence" value="ECO:0007669"/>
    <property type="project" value="InterPro"/>
</dbReference>
<feature type="binding site" description="axial binding residue" evidence="6">
    <location>
        <position position="142"/>
    </location>
    <ligand>
        <name>heme c</name>
        <dbReference type="ChEBI" id="CHEBI:61717"/>
    </ligand>
    <ligandPart>
        <name>Fe</name>
        <dbReference type="ChEBI" id="CHEBI:18248"/>
    </ligandPart>
</feature>
<accession>A0A840X8U5</accession>
<name>A0A840X8U5_9RHOB</name>
<dbReference type="RefSeq" id="WP_184013105.1">
    <property type="nucleotide sequence ID" value="NZ_JACIJS010000014.1"/>
</dbReference>
<evidence type="ECO:0000256" key="4">
    <source>
        <dbReference type="ARBA" id="ARBA00022982"/>
    </source>
</evidence>
<evidence type="ECO:0000256" key="8">
    <source>
        <dbReference type="SAM" id="SignalP"/>
    </source>
</evidence>
<evidence type="ECO:0000256" key="5">
    <source>
        <dbReference type="ARBA" id="ARBA00023004"/>
    </source>
</evidence>
<dbReference type="GO" id="GO:0005506">
    <property type="term" value="F:iron ion binding"/>
    <property type="evidence" value="ECO:0007669"/>
    <property type="project" value="InterPro"/>
</dbReference>
<keyword evidence="4" id="KW-0249">Electron transport</keyword>
<keyword evidence="5 6" id="KW-0408">Iron</keyword>
<dbReference type="PIRSF" id="PIRSF000027">
    <property type="entry name" value="Cytc_c_prime"/>
    <property type="match status" value="1"/>
</dbReference>
<feature type="chain" id="PRO_5032745863" evidence="8">
    <location>
        <begin position="25"/>
        <end position="150"/>
    </location>
</feature>
<dbReference type="SUPFAM" id="SSF47175">
    <property type="entry name" value="Cytochromes"/>
    <property type="match status" value="1"/>
</dbReference>
<keyword evidence="10" id="KW-1185">Reference proteome</keyword>
<feature type="binding site" description="covalent" evidence="7">
    <location>
        <position position="141"/>
    </location>
    <ligand>
        <name>heme c</name>
        <dbReference type="ChEBI" id="CHEBI:61717"/>
    </ligand>
</feature>
<keyword evidence="8" id="KW-0732">Signal</keyword>
<dbReference type="InterPro" id="IPR002321">
    <property type="entry name" value="Cyt_c_II"/>
</dbReference>
<dbReference type="GO" id="GO:0020037">
    <property type="term" value="F:heme binding"/>
    <property type="evidence" value="ECO:0007669"/>
    <property type="project" value="InterPro"/>
</dbReference>
<comment type="caution">
    <text evidence="9">The sequence shown here is derived from an EMBL/GenBank/DDBJ whole genome shotgun (WGS) entry which is preliminary data.</text>
</comment>
<feature type="binding site" description="covalent" evidence="7">
    <location>
        <position position="138"/>
    </location>
    <ligand>
        <name>heme c</name>
        <dbReference type="ChEBI" id="CHEBI:61717"/>
    </ligand>
</feature>
<evidence type="ECO:0000256" key="2">
    <source>
        <dbReference type="ARBA" id="ARBA00022617"/>
    </source>
</evidence>
<dbReference type="GO" id="GO:0022900">
    <property type="term" value="P:electron transport chain"/>
    <property type="evidence" value="ECO:0007669"/>
    <property type="project" value="InterPro"/>
</dbReference>
<dbReference type="PROSITE" id="PS51009">
    <property type="entry name" value="CYTCII"/>
    <property type="match status" value="1"/>
</dbReference>
<dbReference type="InterPro" id="IPR012127">
    <property type="entry name" value="Cyt_c_prime"/>
</dbReference>
<keyword evidence="2 7" id="KW-0349">Heme</keyword>
<dbReference type="InterPro" id="IPR010980">
    <property type="entry name" value="Cyt_c/b562"/>
</dbReference>
<feature type="signal peptide" evidence="8">
    <location>
        <begin position="1"/>
        <end position="24"/>
    </location>
</feature>
<evidence type="ECO:0000256" key="1">
    <source>
        <dbReference type="ARBA" id="ARBA00022448"/>
    </source>
</evidence>
<dbReference type="Gene3D" id="1.20.120.10">
    <property type="entry name" value="Cytochrome c/b562"/>
    <property type="match status" value="1"/>
</dbReference>
<proteinExistence type="predicted"/>
<dbReference type="EMBL" id="JACIJS010000014">
    <property type="protein sequence ID" value="MBB5517147.1"/>
    <property type="molecule type" value="Genomic_DNA"/>
</dbReference>
<evidence type="ECO:0000313" key="10">
    <source>
        <dbReference type="Proteomes" id="UP000553766"/>
    </source>
</evidence>
<evidence type="ECO:0000256" key="3">
    <source>
        <dbReference type="ARBA" id="ARBA00022723"/>
    </source>
</evidence>
<keyword evidence="1" id="KW-0813">Transport</keyword>
<comment type="PTM">
    <text evidence="7">Binds 1 heme group per subunit.</text>
</comment>
<sequence>MKTMLKAALIASLSLTAMPAIVSAQDDPVEARQQSMKAVGKATGVVAGMLRGRADFDAMAANAALADMRAAVEGYDMLFPEGSEAFDRSEAGPTIWSDRADFEMKVAAFKSDLDAAIAANPQTLEALGASFGAVGQNCQACHEAHRVDRF</sequence>
<dbReference type="GO" id="GO:0009055">
    <property type="term" value="F:electron transfer activity"/>
    <property type="evidence" value="ECO:0007669"/>
    <property type="project" value="InterPro"/>
</dbReference>
<evidence type="ECO:0000256" key="7">
    <source>
        <dbReference type="PIRSR" id="PIRSR000027-2"/>
    </source>
</evidence>
<dbReference type="Proteomes" id="UP000553766">
    <property type="component" value="Unassembled WGS sequence"/>
</dbReference>
<gene>
    <name evidence="9" type="ORF">FHS89_003194</name>
</gene>
<organism evidence="9 10">
    <name type="scientific">Rubricella aquisinus</name>
    <dbReference type="NCBI Taxonomy" id="2028108"/>
    <lineage>
        <taxon>Bacteria</taxon>
        <taxon>Pseudomonadati</taxon>
        <taxon>Pseudomonadota</taxon>
        <taxon>Alphaproteobacteria</taxon>
        <taxon>Rhodobacterales</taxon>
        <taxon>Paracoccaceae</taxon>
        <taxon>Rubricella</taxon>
    </lineage>
</organism>
<keyword evidence="3 6" id="KW-0479">Metal-binding</keyword>
<reference evidence="9 10" key="1">
    <citation type="submission" date="2020-08" db="EMBL/GenBank/DDBJ databases">
        <title>Genomic Encyclopedia of Type Strains, Phase IV (KMG-IV): sequencing the most valuable type-strain genomes for metagenomic binning, comparative biology and taxonomic classification.</title>
        <authorList>
            <person name="Goeker M."/>
        </authorList>
    </citation>
    <scope>NUCLEOTIDE SEQUENCE [LARGE SCALE GENOMIC DNA]</scope>
    <source>
        <strain evidence="9 10">DSM 103377</strain>
    </source>
</reference>
<dbReference type="AlphaFoldDB" id="A0A840X8U5"/>
<protein>
    <submittedName>
        <fullName evidence="9">Cytochrome c556</fullName>
    </submittedName>
</protein>
<dbReference type="Pfam" id="PF01322">
    <property type="entry name" value="Cytochrom_C_2"/>
    <property type="match status" value="1"/>
</dbReference>